<keyword evidence="3" id="KW-1185">Reference proteome</keyword>
<name>A0ABY9YD69_9GAMM</name>
<dbReference type="GO" id="GO:0016746">
    <property type="term" value="F:acyltransferase activity"/>
    <property type="evidence" value="ECO:0007669"/>
    <property type="project" value="UniProtKB-KW"/>
</dbReference>
<organism evidence="2 3">
    <name type="scientific">Stenotrophomonas aracearum</name>
    <dbReference type="NCBI Taxonomy" id="3003272"/>
    <lineage>
        <taxon>Bacteria</taxon>
        <taxon>Pseudomonadati</taxon>
        <taxon>Pseudomonadota</taxon>
        <taxon>Gammaproteobacteria</taxon>
        <taxon>Lysobacterales</taxon>
        <taxon>Lysobacteraceae</taxon>
        <taxon>Stenotrophomonas</taxon>
    </lineage>
</organism>
<keyword evidence="2" id="KW-0808">Transferase</keyword>
<dbReference type="PROSITE" id="PS51186">
    <property type="entry name" value="GNAT"/>
    <property type="match status" value="1"/>
</dbReference>
<evidence type="ECO:0000259" key="1">
    <source>
        <dbReference type="PROSITE" id="PS51186"/>
    </source>
</evidence>
<evidence type="ECO:0000313" key="3">
    <source>
        <dbReference type="Proteomes" id="UP001305421"/>
    </source>
</evidence>
<protein>
    <submittedName>
        <fullName evidence="2">GNAT family N-acetyltransferase</fullName>
        <ecNumber evidence="2">2.3.1.-</ecNumber>
    </submittedName>
</protein>
<proteinExistence type="predicted"/>
<dbReference type="InterPro" id="IPR016181">
    <property type="entry name" value="Acyl_CoA_acyltransferase"/>
</dbReference>
<dbReference type="EC" id="2.3.1.-" evidence="2"/>
<dbReference type="SUPFAM" id="SSF55729">
    <property type="entry name" value="Acyl-CoA N-acyltransferases (Nat)"/>
    <property type="match status" value="1"/>
</dbReference>
<gene>
    <name evidence="2" type="ORF">PDM28_00340</name>
</gene>
<reference evidence="2 3" key="1">
    <citation type="submission" date="2022-12" db="EMBL/GenBank/DDBJ databases">
        <title>Two new species, Stenotrophomonas aracearum and Stenotrophomonas oahuensis, isolated from Anthurium (Araceae family) in Hawaii.</title>
        <authorList>
            <person name="Chunag S.C."/>
            <person name="Dobhal S."/>
            <person name="Alvarez A."/>
            <person name="Arif M."/>
        </authorList>
    </citation>
    <scope>NUCLEOTIDE SEQUENCE [LARGE SCALE GENOMIC DNA]</scope>
    <source>
        <strain evidence="2 3">A5588</strain>
    </source>
</reference>
<dbReference type="EMBL" id="CP115543">
    <property type="protein sequence ID" value="WNH48820.1"/>
    <property type="molecule type" value="Genomic_DNA"/>
</dbReference>
<dbReference type="InterPro" id="IPR000182">
    <property type="entry name" value="GNAT_dom"/>
</dbReference>
<dbReference type="CDD" id="cd04301">
    <property type="entry name" value="NAT_SF"/>
    <property type="match status" value="1"/>
</dbReference>
<dbReference type="Gene3D" id="3.40.630.30">
    <property type="match status" value="1"/>
</dbReference>
<keyword evidence="2" id="KW-0012">Acyltransferase</keyword>
<feature type="domain" description="N-acetyltransferase" evidence="1">
    <location>
        <begin position="1"/>
        <end position="140"/>
    </location>
</feature>
<evidence type="ECO:0000313" key="2">
    <source>
        <dbReference type="EMBL" id="WNH48820.1"/>
    </source>
</evidence>
<dbReference type="RefSeq" id="WP_311183334.1">
    <property type="nucleotide sequence ID" value="NZ_CP115543.1"/>
</dbReference>
<sequence length="140" mass="15989">MNVAELRSDDEILAARDVMRQLRPDIAAEDYLATVRRMMEGGYRQAGVFEEGEVRAVGGFRIFEMLYTGGSLMYVDDLSTDTRQRSRGHGRALLDWLKAEARARGCVQLHLDSGVQRALAHRFYFREGLTVSSFHFRTEL</sequence>
<dbReference type="Proteomes" id="UP001305421">
    <property type="component" value="Chromosome"/>
</dbReference>
<dbReference type="Pfam" id="PF00583">
    <property type="entry name" value="Acetyltransf_1"/>
    <property type="match status" value="1"/>
</dbReference>
<accession>A0ABY9YD69</accession>